<comment type="similarity">
    <text evidence="1">Belongs to the cytochrome P450 family.</text>
</comment>
<feature type="transmembrane region" description="Helical" evidence="6">
    <location>
        <begin position="75"/>
        <end position="96"/>
    </location>
</feature>
<comment type="cofactor">
    <cofactor evidence="5">
        <name>heme</name>
        <dbReference type="ChEBI" id="CHEBI:30413"/>
    </cofactor>
</comment>
<keyword evidence="6" id="KW-1133">Transmembrane helix</keyword>
<proteinExistence type="inferred from homology"/>
<dbReference type="PANTHER" id="PTHR24296">
    <property type="entry name" value="CYTOCHROME P450"/>
    <property type="match status" value="1"/>
</dbReference>
<gene>
    <name evidence="7" type="ORF">IFM89_014030</name>
</gene>
<dbReference type="Gene3D" id="1.10.630.10">
    <property type="entry name" value="Cytochrome P450"/>
    <property type="match status" value="1"/>
</dbReference>
<dbReference type="InterPro" id="IPR036396">
    <property type="entry name" value="Cyt_P450_sf"/>
</dbReference>
<keyword evidence="6" id="KW-0472">Membrane</keyword>
<evidence type="ECO:0000256" key="6">
    <source>
        <dbReference type="SAM" id="Phobius"/>
    </source>
</evidence>
<dbReference type="EMBL" id="JADFTS010000003">
    <property type="protein sequence ID" value="KAF9613965.1"/>
    <property type="molecule type" value="Genomic_DNA"/>
</dbReference>
<dbReference type="GO" id="GO:0004497">
    <property type="term" value="F:monooxygenase activity"/>
    <property type="evidence" value="ECO:0007669"/>
    <property type="project" value="InterPro"/>
</dbReference>
<evidence type="ECO:0000313" key="7">
    <source>
        <dbReference type="EMBL" id="KAF9613965.1"/>
    </source>
</evidence>
<evidence type="ECO:0008006" key="9">
    <source>
        <dbReference type="Google" id="ProtNLM"/>
    </source>
</evidence>
<keyword evidence="2 5" id="KW-0479">Metal-binding</keyword>
<dbReference type="PRINTS" id="PR00463">
    <property type="entry name" value="EP450I"/>
</dbReference>
<comment type="caution">
    <text evidence="7">The sequence shown here is derived from an EMBL/GenBank/DDBJ whole genome shotgun (WGS) entry which is preliminary data.</text>
</comment>
<dbReference type="GO" id="GO:0044550">
    <property type="term" value="P:secondary metabolite biosynthetic process"/>
    <property type="evidence" value="ECO:0007669"/>
    <property type="project" value="UniProtKB-ARBA"/>
</dbReference>
<name>A0A835I9H2_9MAGN</name>
<dbReference type="CDD" id="cd11064">
    <property type="entry name" value="CYP86A"/>
    <property type="match status" value="1"/>
</dbReference>
<evidence type="ECO:0000313" key="8">
    <source>
        <dbReference type="Proteomes" id="UP000631114"/>
    </source>
</evidence>
<keyword evidence="6" id="KW-0812">Transmembrane</keyword>
<keyword evidence="5" id="KW-0349">Heme</keyword>
<feature type="binding site" description="axial binding residue" evidence="5">
    <location>
        <position position="520"/>
    </location>
    <ligand>
        <name>heme</name>
        <dbReference type="ChEBI" id="CHEBI:30413"/>
    </ligand>
    <ligandPart>
        <name>Fe</name>
        <dbReference type="ChEBI" id="CHEBI:18248"/>
    </ligandPart>
</feature>
<dbReference type="PRINTS" id="PR00385">
    <property type="entry name" value="P450"/>
</dbReference>
<dbReference type="GO" id="GO:0005506">
    <property type="term" value="F:iron ion binding"/>
    <property type="evidence" value="ECO:0007669"/>
    <property type="project" value="InterPro"/>
</dbReference>
<dbReference type="SUPFAM" id="SSF48264">
    <property type="entry name" value="Cytochrome P450"/>
    <property type="match status" value="1"/>
</dbReference>
<protein>
    <recommendedName>
        <fullName evidence="9">Cytochrome P450</fullName>
    </recommendedName>
</protein>
<evidence type="ECO:0000256" key="4">
    <source>
        <dbReference type="ARBA" id="ARBA00023004"/>
    </source>
</evidence>
<feature type="transmembrane region" description="Helical" evidence="6">
    <location>
        <begin position="6"/>
        <end position="24"/>
    </location>
</feature>
<keyword evidence="8" id="KW-1185">Reference proteome</keyword>
<dbReference type="Pfam" id="PF00067">
    <property type="entry name" value="p450"/>
    <property type="match status" value="1"/>
</dbReference>
<dbReference type="Proteomes" id="UP000631114">
    <property type="component" value="Unassembled WGS sequence"/>
</dbReference>
<organism evidence="7 8">
    <name type="scientific">Coptis chinensis</name>
    <dbReference type="NCBI Taxonomy" id="261450"/>
    <lineage>
        <taxon>Eukaryota</taxon>
        <taxon>Viridiplantae</taxon>
        <taxon>Streptophyta</taxon>
        <taxon>Embryophyta</taxon>
        <taxon>Tracheophyta</taxon>
        <taxon>Spermatophyta</taxon>
        <taxon>Magnoliopsida</taxon>
        <taxon>Ranunculales</taxon>
        <taxon>Ranunculaceae</taxon>
        <taxon>Coptidoideae</taxon>
        <taxon>Coptis</taxon>
    </lineage>
</organism>
<dbReference type="GO" id="GO:0016705">
    <property type="term" value="F:oxidoreductase activity, acting on paired donors, with incorporation or reduction of molecular oxygen"/>
    <property type="evidence" value="ECO:0007669"/>
    <property type="project" value="InterPro"/>
</dbReference>
<dbReference type="OrthoDB" id="1470350at2759"/>
<dbReference type="InterPro" id="IPR001128">
    <property type="entry name" value="Cyt_P450"/>
</dbReference>
<evidence type="ECO:0000256" key="3">
    <source>
        <dbReference type="ARBA" id="ARBA00023002"/>
    </source>
</evidence>
<sequence length="574" mass="66109">MDFLINLPILAATSLAVLLTLYMVKIITKRSSKERYHPIAGTIFNQLQNFNRLHDYITDLARKYQTLLLKDFMDFLINLPILAATSLAVLLTIYMVKIITKRSSKERYHPIAGTIFNQLQNFNRLHDYMTDLARKYQTYRLLGFSNSEVYTSDPANVEHILKTNFANYGKGYYNYNILKDFLGDGIFTVDGDKWRQQRKVSSYEFSTKVLRDFSSVVFRKNVAKLAQIISESATSNKPMDIQDLFMKSTLDSIFKVAFGIDLDSMCGSSKEGTSFANAFDDSSAITLWRYVDIFWRIKRFLNVGSEATLKRNIQVIDGFVYKLISCKIRSLSNSIDVPNEKKEDILSRFLDINETDPKYLRDIILNFIIAGKDTTAATLSWFLYMLCKHPQIQEKVAQEVRKMTKAKENEPFSEFVESMTEEALEKMQYLHAALTETLRLYPAVPVDAKLCLSDDMFPDGFKVRKGDMVAYQPYAMGRMDSIWGDDADNFRPERWLDNNGVFHSESPFKFTAFQAGPRICLGKEFAYRQMKIFSAVLLGCFMFKLSDQKKAVNYKTMLTLHIDGGLHLHAIHRS</sequence>
<dbReference type="GO" id="GO:0020037">
    <property type="term" value="F:heme binding"/>
    <property type="evidence" value="ECO:0007669"/>
    <property type="project" value="InterPro"/>
</dbReference>
<reference evidence="7 8" key="1">
    <citation type="submission" date="2020-10" db="EMBL/GenBank/DDBJ databases">
        <title>The Coptis chinensis genome and diversification of protoberbering-type alkaloids.</title>
        <authorList>
            <person name="Wang B."/>
            <person name="Shu S."/>
            <person name="Song C."/>
            <person name="Liu Y."/>
        </authorList>
    </citation>
    <scope>NUCLEOTIDE SEQUENCE [LARGE SCALE GENOMIC DNA]</scope>
    <source>
        <strain evidence="7">HL-2020</strain>
        <tissue evidence="7">Leaf</tissue>
    </source>
</reference>
<evidence type="ECO:0000256" key="2">
    <source>
        <dbReference type="ARBA" id="ARBA00022723"/>
    </source>
</evidence>
<evidence type="ECO:0000256" key="1">
    <source>
        <dbReference type="ARBA" id="ARBA00010617"/>
    </source>
</evidence>
<dbReference type="InterPro" id="IPR002401">
    <property type="entry name" value="Cyt_P450_E_grp-I"/>
</dbReference>
<evidence type="ECO:0000256" key="5">
    <source>
        <dbReference type="PIRSR" id="PIRSR602401-1"/>
    </source>
</evidence>
<keyword evidence="4 5" id="KW-0408">Iron</keyword>
<keyword evidence="3" id="KW-0560">Oxidoreductase</keyword>
<dbReference type="AlphaFoldDB" id="A0A835I9H2"/>
<accession>A0A835I9H2</accession>